<proteinExistence type="predicted"/>
<dbReference type="Proteomes" id="UP001162483">
    <property type="component" value="Unassembled WGS sequence"/>
</dbReference>
<reference evidence="1" key="1">
    <citation type="submission" date="2023-05" db="EMBL/GenBank/DDBJ databases">
        <authorList>
            <person name="Stuckert A."/>
        </authorList>
    </citation>
    <scope>NUCLEOTIDE SEQUENCE</scope>
</reference>
<evidence type="ECO:0000313" key="1">
    <source>
        <dbReference type="EMBL" id="CAI9551527.1"/>
    </source>
</evidence>
<keyword evidence="2" id="KW-1185">Reference proteome</keyword>
<dbReference type="EMBL" id="CATNWA010006151">
    <property type="protein sequence ID" value="CAI9551527.1"/>
    <property type="molecule type" value="Genomic_DNA"/>
</dbReference>
<protein>
    <submittedName>
        <fullName evidence="1">Uncharacterized protein</fullName>
    </submittedName>
</protein>
<organism evidence="1 2">
    <name type="scientific">Staurois parvus</name>
    <dbReference type="NCBI Taxonomy" id="386267"/>
    <lineage>
        <taxon>Eukaryota</taxon>
        <taxon>Metazoa</taxon>
        <taxon>Chordata</taxon>
        <taxon>Craniata</taxon>
        <taxon>Vertebrata</taxon>
        <taxon>Euteleostomi</taxon>
        <taxon>Amphibia</taxon>
        <taxon>Batrachia</taxon>
        <taxon>Anura</taxon>
        <taxon>Neobatrachia</taxon>
        <taxon>Ranoidea</taxon>
        <taxon>Ranidae</taxon>
        <taxon>Staurois</taxon>
    </lineage>
</organism>
<gene>
    <name evidence="1" type="ORF">SPARVUS_LOCUS3757963</name>
</gene>
<accession>A0ABN9BVQ3</accession>
<evidence type="ECO:0000313" key="2">
    <source>
        <dbReference type="Proteomes" id="UP001162483"/>
    </source>
</evidence>
<comment type="caution">
    <text evidence="1">The sequence shown here is derived from an EMBL/GenBank/DDBJ whole genome shotgun (WGS) entry which is preliminary data.</text>
</comment>
<sequence length="67" mass="7354">MRAGLPAVTTFYLPPLPGEFQPGICLECGSIILHSLQLSPCHCQPQIQFLPDIDFVFNIGAGGIFWH</sequence>
<feature type="non-terminal residue" evidence="1">
    <location>
        <position position="67"/>
    </location>
</feature>
<name>A0ABN9BVQ3_9NEOB</name>